<dbReference type="Pfam" id="PF02464">
    <property type="entry name" value="CinA"/>
    <property type="match status" value="1"/>
</dbReference>
<dbReference type="EMBL" id="AP017655">
    <property type="protein sequence ID" value="BAV63702.1"/>
    <property type="molecule type" value="Genomic_DNA"/>
</dbReference>
<dbReference type="NCBIfam" id="TIGR00199">
    <property type="entry name" value="PncC_domain"/>
    <property type="match status" value="1"/>
</dbReference>
<dbReference type="InterPro" id="IPR036653">
    <property type="entry name" value="CinA-like_C"/>
</dbReference>
<name>A0A1E1EZR0_9SPHN</name>
<dbReference type="Gene3D" id="3.90.950.20">
    <property type="entry name" value="CinA-like"/>
    <property type="match status" value="1"/>
</dbReference>
<accession>A0A1E1EZR0</accession>
<organism evidence="2 3">
    <name type="scientific">Sphingobium cloacae</name>
    <dbReference type="NCBI Taxonomy" id="120107"/>
    <lineage>
        <taxon>Bacteria</taxon>
        <taxon>Pseudomonadati</taxon>
        <taxon>Pseudomonadota</taxon>
        <taxon>Alphaproteobacteria</taxon>
        <taxon>Sphingomonadales</taxon>
        <taxon>Sphingomonadaceae</taxon>
        <taxon>Sphingobium</taxon>
    </lineage>
</organism>
<evidence type="ECO:0000313" key="3">
    <source>
        <dbReference type="Proteomes" id="UP000218272"/>
    </source>
</evidence>
<dbReference type="AlphaFoldDB" id="A0A1E1EZR0"/>
<dbReference type="SUPFAM" id="SSF142433">
    <property type="entry name" value="CinA-like"/>
    <property type="match status" value="1"/>
</dbReference>
<feature type="domain" description="CinA C-terminal" evidence="1">
    <location>
        <begin position="12"/>
        <end position="166"/>
    </location>
</feature>
<dbReference type="Proteomes" id="UP000218272">
    <property type="component" value="Chromosome SCLO_1"/>
</dbReference>
<proteinExistence type="predicted"/>
<evidence type="ECO:0000313" key="2">
    <source>
        <dbReference type="EMBL" id="BAV63702.1"/>
    </source>
</evidence>
<gene>
    <name evidence="2" type="ORF">SCLO_1006620</name>
</gene>
<protein>
    <submittedName>
        <fullName evidence="2">Competence protein</fullName>
    </submittedName>
</protein>
<reference evidence="2 3" key="1">
    <citation type="submission" date="2016-10" db="EMBL/GenBank/DDBJ databases">
        <title>Complete Genome Sequence of the Nonylphenol-Degrading Bacterium Sphingobium cloacae JCM 10874T.</title>
        <authorList>
            <person name="Ootsuka M."/>
            <person name="Nishizawa T."/>
            <person name="Ohta H."/>
        </authorList>
    </citation>
    <scope>NUCLEOTIDE SEQUENCE [LARGE SCALE GENOMIC DNA]</scope>
    <source>
        <strain evidence="2 3">JCM 10874</strain>
    </source>
</reference>
<dbReference type="InterPro" id="IPR008136">
    <property type="entry name" value="CinA_C"/>
</dbReference>
<dbReference type="RefSeq" id="WP_066515959.1">
    <property type="nucleotide sequence ID" value="NZ_AP017655.1"/>
</dbReference>
<keyword evidence="3" id="KW-1185">Reference proteome</keyword>
<dbReference type="OrthoDB" id="9801454at2"/>
<evidence type="ECO:0000259" key="1">
    <source>
        <dbReference type="Pfam" id="PF02464"/>
    </source>
</evidence>
<sequence length="172" mass="17763">MPDHILPAPLIELAERVIAANRRAGRTVAVAESCTGGLVSAALTEIAGSSDVFEAGFITYSNEMKTELLKVSQDVLETFGAVSIATAWAMAQGALVKSHAHIAVAITGIAGPDGGSEQKPVGTVVFARAERGGSPDKVVADMHYFEDNGRGGVRLQAALCALELLLPEAPAP</sequence>
<dbReference type="KEGG" id="sclo:SCLO_1006620"/>